<proteinExistence type="predicted"/>
<comment type="caution">
    <text evidence="1">The sequence shown here is derived from an EMBL/GenBank/DDBJ whole genome shotgun (WGS) entry which is preliminary data.</text>
</comment>
<sequence length="245" mass="27810">MLLFPEFSDRDVDFIFPSLVLHLRIKRGDFLYSFVTYKSLEKPRLDWTLGVDDVVKDPIFDNVLRKNNLLDAISLSASLEIKGSNAHLNAFIAQWSRQTHTSFLQTGECGPTLEDVALLLRLGSRGTVYFDPTSSTEEDDVAVNQIRLCFTDAAKESTWFNNNGQKMSAWASSDKCTWGNWIRHFFKDIPANKGNPTDKKEEPIIGPKYRKNIYLAGFIAYFLSFFVLLGYPTAAPRSSLFMLAV</sequence>
<keyword evidence="2" id="KW-1185">Reference proteome</keyword>
<organism evidence="1 2">
    <name type="scientific">Rhododendron molle</name>
    <name type="common">Chinese azalea</name>
    <name type="synonym">Azalea mollis</name>
    <dbReference type="NCBI Taxonomy" id="49168"/>
    <lineage>
        <taxon>Eukaryota</taxon>
        <taxon>Viridiplantae</taxon>
        <taxon>Streptophyta</taxon>
        <taxon>Embryophyta</taxon>
        <taxon>Tracheophyta</taxon>
        <taxon>Spermatophyta</taxon>
        <taxon>Magnoliopsida</taxon>
        <taxon>eudicotyledons</taxon>
        <taxon>Gunneridae</taxon>
        <taxon>Pentapetalae</taxon>
        <taxon>asterids</taxon>
        <taxon>Ericales</taxon>
        <taxon>Ericaceae</taxon>
        <taxon>Ericoideae</taxon>
        <taxon>Rhodoreae</taxon>
        <taxon>Rhododendron</taxon>
    </lineage>
</organism>
<name>A0ACC0PUA3_RHOML</name>
<dbReference type="Proteomes" id="UP001062846">
    <property type="component" value="Chromosome 2"/>
</dbReference>
<evidence type="ECO:0000313" key="1">
    <source>
        <dbReference type="EMBL" id="KAI8569055.1"/>
    </source>
</evidence>
<gene>
    <name evidence="1" type="ORF">RHMOL_Rhmol02G0248400</name>
</gene>
<protein>
    <submittedName>
        <fullName evidence="1">Uncharacterized protein</fullName>
    </submittedName>
</protein>
<accession>A0ACC0PUA3</accession>
<evidence type="ECO:0000313" key="2">
    <source>
        <dbReference type="Proteomes" id="UP001062846"/>
    </source>
</evidence>
<dbReference type="EMBL" id="CM046389">
    <property type="protein sequence ID" value="KAI8569055.1"/>
    <property type="molecule type" value="Genomic_DNA"/>
</dbReference>
<reference evidence="1" key="1">
    <citation type="submission" date="2022-02" db="EMBL/GenBank/DDBJ databases">
        <title>Plant Genome Project.</title>
        <authorList>
            <person name="Zhang R.-G."/>
        </authorList>
    </citation>
    <scope>NUCLEOTIDE SEQUENCE</scope>
    <source>
        <strain evidence="1">AT1</strain>
    </source>
</reference>